<dbReference type="Gene3D" id="3.40.710.10">
    <property type="entry name" value="DD-peptidase/beta-lactamase superfamily"/>
    <property type="match status" value="1"/>
</dbReference>
<dbReference type="PANTHER" id="PTHR43283">
    <property type="entry name" value="BETA-LACTAMASE-RELATED"/>
    <property type="match status" value="1"/>
</dbReference>
<keyword evidence="3" id="KW-1185">Reference proteome</keyword>
<dbReference type="RefSeq" id="XP_069202043.1">
    <property type="nucleotide sequence ID" value="XM_069348126.1"/>
</dbReference>
<feature type="domain" description="Beta-lactamase-related" evidence="1">
    <location>
        <begin position="33"/>
        <end position="393"/>
    </location>
</feature>
<sequence>MDESTIQRVRGIIDSYTAKGNGIPCLSCSIVDRTGASIFSHASGKLGVDSAESVTQTTLFWFASCTKLVTAIAAMQLVEQAKVELDDGEELEGWLHELKDKKVLVETDNGQLLQEEKNKNITLRMLLSHTAGFGYSFSSAKLEKWSQAKGGIDELTSAHTDVFTQPLLNQPDMKWEYGINMDWVGLLVERVSGLSLAAYFQEHIFTPLGTSGLTFFPDVEHATLAQLSQRDEKGVVVAREGQFGHVLQSPFAAVSEEQRSKVLCAGGHGLYGTPTEYCKILATILNHGVDPVGGARLLQAATVEQMLENQIPHQPNFARDLAPSAKPDIVSDDDETFSQPGDPPQGWGISFFKLLADGPHGWRKGTVWWSGVANLVWWIDMESGIAGMVAGQILPFGDDDFFNCQHEVESVVYEALVPRKA</sequence>
<name>A0ABR3PJ47_9PEZI</name>
<dbReference type="InterPro" id="IPR050789">
    <property type="entry name" value="Diverse_Enzym_Activities"/>
</dbReference>
<reference evidence="2 3" key="1">
    <citation type="submission" date="2024-07" db="EMBL/GenBank/DDBJ databases">
        <title>Draft sequence of the Neodothiora populina.</title>
        <authorList>
            <person name="Drown D.D."/>
            <person name="Schuette U.S."/>
            <person name="Buechlein A.B."/>
            <person name="Rusch D.R."/>
            <person name="Winton L.W."/>
            <person name="Adams G.A."/>
        </authorList>
    </citation>
    <scope>NUCLEOTIDE SEQUENCE [LARGE SCALE GENOMIC DNA]</scope>
    <source>
        <strain evidence="2 3">CPC 39397</strain>
    </source>
</reference>
<dbReference type="InterPro" id="IPR012338">
    <property type="entry name" value="Beta-lactam/transpept-like"/>
</dbReference>
<dbReference type="InterPro" id="IPR001466">
    <property type="entry name" value="Beta-lactam-related"/>
</dbReference>
<accession>A0ABR3PJ47</accession>
<organism evidence="2 3">
    <name type="scientific">Neodothiora populina</name>
    <dbReference type="NCBI Taxonomy" id="2781224"/>
    <lineage>
        <taxon>Eukaryota</taxon>
        <taxon>Fungi</taxon>
        <taxon>Dikarya</taxon>
        <taxon>Ascomycota</taxon>
        <taxon>Pezizomycotina</taxon>
        <taxon>Dothideomycetes</taxon>
        <taxon>Dothideomycetidae</taxon>
        <taxon>Dothideales</taxon>
        <taxon>Dothioraceae</taxon>
        <taxon>Neodothiora</taxon>
    </lineage>
</organism>
<dbReference type="SUPFAM" id="SSF56601">
    <property type="entry name" value="beta-lactamase/transpeptidase-like"/>
    <property type="match status" value="1"/>
</dbReference>
<dbReference type="GeneID" id="95977640"/>
<gene>
    <name evidence="2" type="ORF">AAFC00_003940</name>
</gene>
<evidence type="ECO:0000313" key="3">
    <source>
        <dbReference type="Proteomes" id="UP001562354"/>
    </source>
</evidence>
<proteinExistence type="predicted"/>
<evidence type="ECO:0000259" key="1">
    <source>
        <dbReference type="Pfam" id="PF00144"/>
    </source>
</evidence>
<dbReference type="EMBL" id="JBFMKM010000005">
    <property type="protein sequence ID" value="KAL1305770.1"/>
    <property type="molecule type" value="Genomic_DNA"/>
</dbReference>
<protein>
    <recommendedName>
        <fullName evidence="1">Beta-lactamase-related domain-containing protein</fullName>
    </recommendedName>
</protein>
<dbReference type="PANTHER" id="PTHR43283:SF3">
    <property type="entry name" value="BETA-LACTAMASE FAMILY PROTEIN (AFU_ORTHOLOGUE AFUA_5G07500)"/>
    <property type="match status" value="1"/>
</dbReference>
<evidence type="ECO:0000313" key="2">
    <source>
        <dbReference type="EMBL" id="KAL1305770.1"/>
    </source>
</evidence>
<comment type="caution">
    <text evidence="2">The sequence shown here is derived from an EMBL/GenBank/DDBJ whole genome shotgun (WGS) entry which is preliminary data.</text>
</comment>
<dbReference type="Pfam" id="PF00144">
    <property type="entry name" value="Beta-lactamase"/>
    <property type="match status" value="1"/>
</dbReference>
<dbReference type="Proteomes" id="UP001562354">
    <property type="component" value="Unassembled WGS sequence"/>
</dbReference>